<evidence type="ECO:0000313" key="10">
    <source>
        <dbReference type="Proteomes" id="UP000825935"/>
    </source>
</evidence>
<name>A0A8T2QVS8_CERRI</name>
<dbReference type="OrthoDB" id="4436220at2759"/>
<keyword evidence="4" id="KW-0963">Cytoplasm</keyword>
<dbReference type="OMA" id="HGHPEIG"/>
<dbReference type="AlphaFoldDB" id="A0A8T2QVS8"/>
<dbReference type="InterPro" id="IPR023393">
    <property type="entry name" value="START-like_dom_sf"/>
</dbReference>
<evidence type="ECO:0000256" key="3">
    <source>
        <dbReference type="ARBA" id="ARBA00008594"/>
    </source>
</evidence>
<dbReference type="Pfam" id="PF10604">
    <property type="entry name" value="Polyketide_cyc2"/>
    <property type="match status" value="1"/>
</dbReference>
<evidence type="ECO:0000256" key="1">
    <source>
        <dbReference type="ARBA" id="ARBA00004123"/>
    </source>
</evidence>
<dbReference type="GO" id="GO:0038023">
    <property type="term" value="F:signaling receptor activity"/>
    <property type="evidence" value="ECO:0007669"/>
    <property type="project" value="TreeGrafter"/>
</dbReference>
<dbReference type="InterPro" id="IPR050279">
    <property type="entry name" value="Plant_def-hormone_signal"/>
</dbReference>
<dbReference type="Gene3D" id="3.30.530.20">
    <property type="match status" value="1"/>
</dbReference>
<gene>
    <name evidence="9" type="ORF">KP509_32G067200</name>
</gene>
<dbReference type="GO" id="GO:0009738">
    <property type="term" value="P:abscisic acid-activated signaling pathway"/>
    <property type="evidence" value="ECO:0007669"/>
    <property type="project" value="UniProtKB-KW"/>
</dbReference>
<dbReference type="CDD" id="cd07821">
    <property type="entry name" value="PYR_PYL_RCAR_like"/>
    <property type="match status" value="1"/>
</dbReference>
<organism evidence="9 10">
    <name type="scientific">Ceratopteris richardii</name>
    <name type="common">Triangle waterfern</name>
    <dbReference type="NCBI Taxonomy" id="49495"/>
    <lineage>
        <taxon>Eukaryota</taxon>
        <taxon>Viridiplantae</taxon>
        <taxon>Streptophyta</taxon>
        <taxon>Embryophyta</taxon>
        <taxon>Tracheophyta</taxon>
        <taxon>Polypodiopsida</taxon>
        <taxon>Polypodiidae</taxon>
        <taxon>Polypodiales</taxon>
        <taxon>Pteridineae</taxon>
        <taxon>Pteridaceae</taxon>
        <taxon>Parkerioideae</taxon>
        <taxon>Ceratopteris</taxon>
    </lineage>
</organism>
<evidence type="ECO:0000256" key="4">
    <source>
        <dbReference type="ARBA" id="ARBA00022490"/>
    </source>
</evidence>
<evidence type="ECO:0000256" key="2">
    <source>
        <dbReference type="ARBA" id="ARBA00004496"/>
    </source>
</evidence>
<evidence type="ECO:0000256" key="8">
    <source>
        <dbReference type="ARBA" id="ARBA00023272"/>
    </source>
</evidence>
<dbReference type="GO" id="GO:0005737">
    <property type="term" value="C:cytoplasm"/>
    <property type="evidence" value="ECO:0007669"/>
    <property type="project" value="UniProtKB-SubCell"/>
</dbReference>
<dbReference type="Proteomes" id="UP000825935">
    <property type="component" value="Chromosome 32"/>
</dbReference>
<protein>
    <submittedName>
        <fullName evidence="9">Uncharacterized protein</fullName>
    </submittedName>
</protein>
<keyword evidence="6" id="KW-0675">Receptor</keyword>
<evidence type="ECO:0000256" key="6">
    <source>
        <dbReference type="ARBA" id="ARBA00023170"/>
    </source>
</evidence>
<dbReference type="InterPro" id="IPR019587">
    <property type="entry name" value="Polyketide_cyclase/dehydratase"/>
</dbReference>
<accession>A0A8T2QVS8</accession>
<comment type="caution">
    <text evidence="9">The sequence shown here is derived from an EMBL/GenBank/DDBJ whole genome shotgun (WGS) entry which is preliminary data.</text>
</comment>
<dbReference type="EMBL" id="CM035437">
    <property type="protein sequence ID" value="KAH7287628.1"/>
    <property type="molecule type" value="Genomic_DNA"/>
</dbReference>
<evidence type="ECO:0000256" key="5">
    <source>
        <dbReference type="ARBA" id="ARBA00022682"/>
    </source>
</evidence>
<keyword evidence="7" id="KW-0539">Nucleus</keyword>
<keyword evidence="8" id="KW-0650">Protein phosphatase inhibitor</keyword>
<comment type="similarity">
    <text evidence="3">Belongs to the PYR/PYL/RCAR abscisic acid intracellular receptor family.</text>
</comment>
<sequence>MTAITDAQKSEYISHHHVHECGDNQTSSVLTRSIRAPVETVWSFVRRFDRPQCYKTFIKSCNMAGELKEGSVRQVCVVSGLPAETSTEILEKFDEENHILGYRVLGGEHRLQNYSAITTLHSDLIDDKPATLVIESYIVDVPEGNTHEDTKFYVETLIKCNLKSLSDSCERLVS</sequence>
<dbReference type="GO" id="GO:0010427">
    <property type="term" value="F:abscisic acid binding"/>
    <property type="evidence" value="ECO:0007669"/>
    <property type="project" value="TreeGrafter"/>
</dbReference>
<dbReference type="SUPFAM" id="SSF55961">
    <property type="entry name" value="Bet v1-like"/>
    <property type="match status" value="1"/>
</dbReference>
<reference evidence="9" key="1">
    <citation type="submission" date="2021-08" db="EMBL/GenBank/DDBJ databases">
        <title>WGS assembly of Ceratopteris richardii.</title>
        <authorList>
            <person name="Marchant D.B."/>
            <person name="Chen G."/>
            <person name="Jenkins J."/>
            <person name="Shu S."/>
            <person name="Leebens-Mack J."/>
            <person name="Grimwood J."/>
            <person name="Schmutz J."/>
            <person name="Soltis P."/>
            <person name="Soltis D."/>
            <person name="Chen Z.-H."/>
        </authorList>
    </citation>
    <scope>NUCLEOTIDE SEQUENCE</scope>
    <source>
        <strain evidence="9">Whitten #5841</strain>
        <tissue evidence="9">Leaf</tissue>
    </source>
</reference>
<dbReference type="PANTHER" id="PTHR31213">
    <property type="entry name" value="OS08G0374000 PROTEIN-RELATED"/>
    <property type="match status" value="1"/>
</dbReference>
<comment type="subcellular location">
    <subcellularLocation>
        <location evidence="2">Cytoplasm</location>
    </subcellularLocation>
    <subcellularLocation>
        <location evidence="1">Nucleus</location>
    </subcellularLocation>
</comment>
<proteinExistence type="inferred from homology"/>
<keyword evidence="5" id="KW-0938">Abscisic acid signaling pathway</keyword>
<evidence type="ECO:0000313" key="9">
    <source>
        <dbReference type="EMBL" id="KAH7287628.1"/>
    </source>
</evidence>
<dbReference type="PANTHER" id="PTHR31213:SF138">
    <property type="entry name" value="ABSCISIC ACID RECEPTOR PYL6"/>
    <property type="match status" value="1"/>
</dbReference>
<dbReference type="GO" id="GO:0005634">
    <property type="term" value="C:nucleus"/>
    <property type="evidence" value="ECO:0007669"/>
    <property type="project" value="UniProtKB-SubCell"/>
</dbReference>
<dbReference type="GO" id="GO:0004864">
    <property type="term" value="F:protein phosphatase inhibitor activity"/>
    <property type="evidence" value="ECO:0007669"/>
    <property type="project" value="UniProtKB-KW"/>
</dbReference>
<keyword evidence="10" id="KW-1185">Reference proteome</keyword>
<evidence type="ECO:0000256" key="7">
    <source>
        <dbReference type="ARBA" id="ARBA00023242"/>
    </source>
</evidence>